<dbReference type="Proteomes" id="UP000022910">
    <property type="component" value="Unassembled WGS sequence"/>
</dbReference>
<sequence length="482" mass="56746">MSDIPGDCLILIFYELKDDPNSLYSCILVNRLWCTIGVNILWKNPYETLYNSKASNQSLSFNKLYNTIIYLLPTSSKQLLIENEVVSIPTSFLNSKPLFNYISFFSEISTDLIDEMESTLIKNDHKYLEKSKLLEQEYYKLFITNCKNISVFNWKTELPLYQYPETSTFFSQLHTLSIDKFVSLISEKLFEMEKICQNIEDLEIWDCDKAIPGLIKFIDNQKNLRSLALHCDETTRSLQLNEVIERKAGTFIKLVISHVLLSPKLFLSLTNLIYLKFISSYYNNNNKQELQELQKYLSIASFPNLLYLKTEYLPRHEVCMLIENSHGNIKNIDIRNDHKFGYTKRLYKSIAINCPKIESLGINIQFKNLGGIKEIFLNCARLNKLELYIVDIEDEEDNCDEILNILADYSSKTFKIFSFNKDFIFSVDGLQNFFEKWRGRIPIKFVTRFYRCRYFTQEHIKIIKKYFDEGVVDAKLSHLYHN</sequence>
<gene>
    <name evidence="1" type="ORF">RirG_049470</name>
</gene>
<dbReference type="EMBL" id="JEMT01012787">
    <property type="protein sequence ID" value="EXX74616.1"/>
    <property type="molecule type" value="Genomic_DNA"/>
</dbReference>
<evidence type="ECO:0008006" key="3">
    <source>
        <dbReference type="Google" id="ProtNLM"/>
    </source>
</evidence>
<dbReference type="Gene3D" id="3.80.10.10">
    <property type="entry name" value="Ribonuclease Inhibitor"/>
    <property type="match status" value="1"/>
</dbReference>
<dbReference type="SUPFAM" id="SSF81383">
    <property type="entry name" value="F-box domain"/>
    <property type="match status" value="1"/>
</dbReference>
<comment type="caution">
    <text evidence="1">The sequence shown here is derived from an EMBL/GenBank/DDBJ whole genome shotgun (WGS) entry which is preliminary data.</text>
</comment>
<accession>A0A015LPF4</accession>
<dbReference type="SUPFAM" id="SSF52047">
    <property type="entry name" value="RNI-like"/>
    <property type="match status" value="1"/>
</dbReference>
<protein>
    <recommendedName>
        <fullName evidence="3">F-box domain-containing protein</fullName>
    </recommendedName>
</protein>
<proteinExistence type="predicted"/>
<keyword evidence="2" id="KW-1185">Reference proteome</keyword>
<organism evidence="1 2">
    <name type="scientific">Rhizophagus irregularis (strain DAOM 197198w)</name>
    <name type="common">Glomus intraradices</name>
    <dbReference type="NCBI Taxonomy" id="1432141"/>
    <lineage>
        <taxon>Eukaryota</taxon>
        <taxon>Fungi</taxon>
        <taxon>Fungi incertae sedis</taxon>
        <taxon>Mucoromycota</taxon>
        <taxon>Glomeromycotina</taxon>
        <taxon>Glomeromycetes</taxon>
        <taxon>Glomerales</taxon>
        <taxon>Glomeraceae</taxon>
        <taxon>Rhizophagus</taxon>
    </lineage>
</organism>
<dbReference type="InterPro" id="IPR032675">
    <property type="entry name" value="LRR_dom_sf"/>
</dbReference>
<evidence type="ECO:0000313" key="2">
    <source>
        <dbReference type="Proteomes" id="UP000022910"/>
    </source>
</evidence>
<dbReference type="OrthoDB" id="3219396at2759"/>
<dbReference type="AlphaFoldDB" id="A0A015LPF4"/>
<name>A0A015LPF4_RHIIW</name>
<dbReference type="HOGENOM" id="CLU_028913_8_1_1"/>
<dbReference type="InterPro" id="IPR036047">
    <property type="entry name" value="F-box-like_dom_sf"/>
</dbReference>
<reference evidence="1 2" key="1">
    <citation type="submission" date="2014-02" db="EMBL/GenBank/DDBJ databases">
        <title>Single nucleus genome sequencing reveals high similarity among nuclei of an endomycorrhizal fungus.</title>
        <authorList>
            <person name="Lin K."/>
            <person name="Geurts R."/>
            <person name="Zhang Z."/>
            <person name="Limpens E."/>
            <person name="Saunders D.G."/>
            <person name="Mu D."/>
            <person name="Pang E."/>
            <person name="Cao H."/>
            <person name="Cha H."/>
            <person name="Lin T."/>
            <person name="Zhou Q."/>
            <person name="Shang Y."/>
            <person name="Li Y."/>
            <person name="Ivanov S."/>
            <person name="Sharma T."/>
            <person name="Velzen R.V."/>
            <person name="Ruijter N.D."/>
            <person name="Aanen D.K."/>
            <person name="Win J."/>
            <person name="Kamoun S."/>
            <person name="Bisseling T."/>
            <person name="Huang S."/>
        </authorList>
    </citation>
    <scope>NUCLEOTIDE SEQUENCE [LARGE SCALE GENOMIC DNA]</scope>
    <source>
        <strain evidence="2">DAOM197198w</strain>
    </source>
</reference>
<evidence type="ECO:0000313" key="1">
    <source>
        <dbReference type="EMBL" id="EXX74616.1"/>
    </source>
</evidence>